<name>A0A1D3JJF9_PLAMA</name>
<dbReference type="Proteomes" id="UP000219813">
    <property type="component" value="Chromosome 4"/>
</dbReference>
<evidence type="ECO:0000256" key="1">
    <source>
        <dbReference type="SAM" id="MobiDB-lite"/>
    </source>
</evidence>
<protein>
    <submittedName>
        <fullName evidence="2">Uncharacterized protein</fullName>
    </submittedName>
</protein>
<dbReference type="GeneID" id="39867100"/>
<dbReference type="OMA" id="HFTICLN"/>
<sequence>MNLREREKGEPKTAEEKNEEKKTASSIIILSDIISKSKKKMNSIFCKDKHNESIIDEKKKNYLINVDKTLLKKDINCVSYAYKNLNNRSVSKRGIYNNNVSTVSNRGDDDILDKLSLEKKKRKNAKTVVSCQDSDKKAMYSMIYDTFINKNLKIKTDHSVGASNKEKEKKIQRPHNRSVLQATTHNKKKKKIKNNNNNNNNNNDNGNFNSSNISHISNISNASNTSSICDNKDGNHSSGDVYNHASSSATNLLQINEKNIHQYRKNLVAQIIQKQHADSSAQITETNEELNTLTNDGSFLYEKIKAKKENNKKINFTQTPSQYEKDEISHFAKYLTKKILNKAIIQITYEQNVKQIDKKSKMVNINDQTNKQTYSNLVDYQQENLHVMDEMSEMSKFFDIFKKINIFSISRNMIDALITRNISLANERNELKKAEELEWCNEVTTNLLKNTLAYLATEKIVSFITEELVEDSFLKFCTSHNNYVETINRYLNKENISFHERRKRENGHLNFLLSNDKINVTIPVRVKEDMNLDDVLKKIKNYILKKLKFLRNEYNLNFVSIKDKGWRNILSIKDLFSSDTNEFTIYLKKKKVLS</sequence>
<dbReference type="EMBL" id="LT594625">
    <property type="protein sequence ID" value="SBT86576.1"/>
    <property type="molecule type" value="Genomic_DNA"/>
</dbReference>
<dbReference type="AlphaFoldDB" id="A0A1D3JJF9"/>
<dbReference type="VEuPathDB" id="PlasmoDB:PmUG01_04027100"/>
<proteinExistence type="predicted"/>
<feature type="region of interest" description="Disordered" evidence="1">
    <location>
        <begin position="158"/>
        <end position="212"/>
    </location>
</feature>
<keyword evidence="3" id="KW-1185">Reference proteome</keyword>
<gene>
    <name evidence="2" type="primary">PmUG01_04027100</name>
    <name evidence="2" type="ORF">PMUG01_04027100</name>
</gene>
<reference evidence="2 3" key="1">
    <citation type="submission" date="2016-06" db="EMBL/GenBank/DDBJ databases">
        <authorList>
            <consortium name="Pathogen Informatics"/>
        </authorList>
    </citation>
    <scope>NUCLEOTIDE SEQUENCE [LARGE SCALE GENOMIC DNA]</scope>
</reference>
<dbReference type="RefSeq" id="XP_028859721.1">
    <property type="nucleotide sequence ID" value="XM_029003271.1"/>
</dbReference>
<organism evidence="2 3">
    <name type="scientific">Plasmodium malariae</name>
    <dbReference type="NCBI Taxonomy" id="5858"/>
    <lineage>
        <taxon>Eukaryota</taxon>
        <taxon>Sar</taxon>
        <taxon>Alveolata</taxon>
        <taxon>Apicomplexa</taxon>
        <taxon>Aconoidasida</taxon>
        <taxon>Haemosporida</taxon>
        <taxon>Plasmodiidae</taxon>
        <taxon>Plasmodium</taxon>
        <taxon>Plasmodium (Plasmodium)</taxon>
    </lineage>
</organism>
<evidence type="ECO:0000313" key="3">
    <source>
        <dbReference type="Proteomes" id="UP000219813"/>
    </source>
</evidence>
<accession>A0A1D3JJF9</accession>
<evidence type="ECO:0000313" key="2">
    <source>
        <dbReference type="EMBL" id="SBT86576.1"/>
    </source>
</evidence>
<feature type="compositionally biased region" description="Basic and acidic residues" evidence="1">
    <location>
        <begin position="158"/>
        <end position="171"/>
    </location>
</feature>
<dbReference type="OrthoDB" id="378594at2759"/>
<feature type="region of interest" description="Disordered" evidence="1">
    <location>
        <begin position="1"/>
        <end position="21"/>
    </location>
</feature>
<feature type="compositionally biased region" description="Low complexity" evidence="1">
    <location>
        <begin position="194"/>
        <end position="212"/>
    </location>
</feature>
<dbReference type="KEGG" id="pmal:PMUG01_04027100"/>